<sequence>MATDNQKSGAEQRIENAIYGTPKIKPDEQRKYLGTFRERVCLTISVKELHEQNWQPALVAELKRGIGNLVFLNGNLPHEDLHPYLLATNQHGGIFTMKTDPEFRTDPESLAVVVAAKTGVYQSPVDVEKRYPQFKGAPSSAPKQADNEKRGFFYRLFHQKGEA</sequence>
<comment type="caution">
    <text evidence="1">The sequence shown here is derived from an EMBL/GenBank/DDBJ whole genome shotgun (WGS) entry which is preliminary data.</text>
</comment>
<organism evidence="1 2">
    <name type="scientific">Limosilactobacillus pontis</name>
    <dbReference type="NCBI Taxonomy" id="35787"/>
    <lineage>
        <taxon>Bacteria</taxon>
        <taxon>Bacillati</taxon>
        <taxon>Bacillota</taxon>
        <taxon>Bacilli</taxon>
        <taxon>Lactobacillales</taxon>
        <taxon>Lactobacillaceae</taxon>
        <taxon>Limosilactobacillus</taxon>
    </lineage>
</organism>
<dbReference type="SUPFAM" id="SSF160515">
    <property type="entry name" value="YueI-like"/>
    <property type="match status" value="1"/>
</dbReference>
<reference evidence="2" key="1">
    <citation type="submission" date="2023-06" db="EMBL/GenBank/DDBJ databases">
        <title>Identification and characterization of horizontal gene transfer across gut microbiota members of farm animals based on homology search.</title>
        <authorList>
            <person name="Zeman M."/>
            <person name="Kubasova T."/>
            <person name="Jahodarova E."/>
            <person name="Nykrynova M."/>
            <person name="Rychlik I."/>
        </authorList>
    </citation>
    <scope>NUCLEOTIDE SEQUENCE [LARGE SCALE GENOMIC DNA]</scope>
    <source>
        <strain evidence="2">161_Gplus</strain>
    </source>
</reference>
<reference evidence="1 2" key="2">
    <citation type="submission" date="2023-06" db="EMBL/GenBank/DDBJ databases">
        <authorList>
            <person name="Zeman M."/>
            <person name="Kubasova T."/>
            <person name="Jahodarova E."/>
            <person name="Nykrynova M."/>
            <person name="Rychlik I."/>
        </authorList>
    </citation>
    <scope>NUCLEOTIDE SEQUENCE [LARGE SCALE GENOMIC DNA]</scope>
    <source>
        <strain evidence="1 2">161_Gplus</strain>
    </source>
</reference>
<keyword evidence="2" id="KW-1185">Reference proteome</keyword>
<name>A0ABT7UWA5_9LACO</name>
<gene>
    <name evidence="1" type="ORF">QUW44_02210</name>
</gene>
<dbReference type="Gene3D" id="3.30.1330.30">
    <property type="match status" value="1"/>
</dbReference>
<dbReference type="RefSeq" id="WP_283593004.1">
    <property type="nucleotide sequence ID" value="NZ_JAUDDW010000004.1"/>
</dbReference>
<dbReference type="InterPro" id="IPR012543">
    <property type="entry name" value="DUF1694"/>
</dbReference>
<dbReference type="InterPro" id="IPR029064">
    <property type="entry name" value="Ribosomal_eL30-like_sf"/>
</dbReference>
<dbReference type="Proteomes" id="UP001529343">
    <property type="component" value="Unassembled WGS sequence"/>
</dbReference>
<dbReference type="PIRSF" id="PIRSF034303">
    <property type="entry name" value="DUF1694"/>
    <property type="match status" value="1"/>
</dbReference>
<dbReference type="EMBL" id="JAUDDW010000004">
    <property type="protein sequence ID" value="MDM8265986.1"/>
    <property type="molecule type" value="Genomic_DNA"/>
</dbReference>
<dbReference type="Pfam" id="PF07997">
    <property type="entry name" value="DUF1694"/>
    <property type="match status" value="1"/>
</dbReference>
<proteinExistence type="predicted"/>
<evidence type="ECO:0000313" key="1">
    <source>
        <dbReference type="EMBL" id="MDM8265986.1"/>
    </source>
</evidence>
<evidence type="ECO:0000313" key="2">
    <source>
        <dbReference type="Proteomes" id="UP001529343"/>
    </source>
</evidence>
<accession>A0ABT7UWA5</accession>
<protein>
    <submittedName>
        <fullName evidence="1">YueI family protein</fullName>
    </submittedName>
</protein>